<name>A0A146FFZ2_ASPKA</name>
<protein>
    <submittedName>
        <fullName evidence="1">Similar to An12g01780</fullName>
    </submittedName>
</protein>
<dbReference type="EMBL" id="BCWF01000018">
    <property type="protein sequence ID" value="GAT24767.1"/>
    <property type="molecule type" value="Genomic_DNA"/>
</dbReference>
<gene>
    <name evidence="1" type="ORF">RIB2604_01805980</name>
</gene>
<evidence type="ECO:0000313" key="2">
    <source>
        <dbReference type="Proteomes" id="UP000075230"/>
    </source>
</evidence>
<evidence type="ECO:0000313" key="1">
    <source>
        <dbReference type="EMBL" id="GAT24767.1"/>
    </source>
</evidence>
<comment type="caution">
    <text evidence="1">The sequence shown here is derived from an EMBL/GenBank/DDBJ whole genome shotgun (WGS) entry which is preliminary data.</text>
</comment>
<reference evidence="1 2" key="1">
    <citation type="journal article" date="2016" name="DNA Res.">
        <title>Genome sequence of Aspergillus luchuensis NBRC 4314.</title>
        <authorList>
            <person name="Yamada O."/>
            <person name="Machida M."/>
            <person name="Hosoyama A."/>
            <person name="Goto M."/>
            <person name="Takahashi T."/>
            <person name="Futagami T."/>
            <person name="Yamagata Y."/>
            <person name="Takeuchi M."/>
            <person name="Kobayashi T."/>
            <person name="Koike H."/>
            <person name="Abe K."/>
            <person name="Asai K."/>
            <person name="Arita M."/>
            <person name="Fujita N."/>
            <person name="Fukuda K."/>
            <person name="Higa K."/>
            <person name="Horikawa H."/>
            <person name="Ishikawa T."/>
            <person name="Jinno K."/>
            <person name="Kato Y."/>
            <person name="Kirimura K."/>
            <person name="Mizutani O."/>
            <person name="Nakasone K."/>
            <person name="Sano M."/>
            <person name="Shiraishi Y."/>
            <person name="Tsukahara M."/>
            <person name="Gomi K."/>
        </authorList>
    </citation>
    <scope>NUCLEOTIDE SEQUENCE [LARGE SCALE GENOMIC DNA]</scope>
    <source>
        <strain evidence="1 2">RIB 2604</strain>
    </source>
</reference>
<reference evidence="2" key="2">
    <citation type="submission" date="2016-02" db="EMBL/GenBank/DDBJ databases">
        <title>Genome sequencing of Aspergillus luchuensis NBRC 4314.</title>
        <authorList>
            <person name="Yamada O."/>
        </authorList>
    </citation>
    <scope>NUCLEOTIDE SEQUENCE [LARGE SCALE GENOMIC DNA]</scope>
    <source>
        <strain evidence="2">RIB 2604</strain>
    </source>
</reference>
<dbReference type="VEuPathDB" id="FungiDB:ASPFODRAFT_702701"/>
<sequence length="126" mass="15145">MPKDLPTVQITHLDFECPDTALPSLPHLLNRCSALESFTLQQQGWHEYESQYWQDLRQLYQSLQSSRFSLRHLSLTFNDWNVRQDAKTPTPSKTRQHLQTAYARKYWHQTLLLVTDYERWSWILSH</sequence>
<accession>A0A146FFZ2</accession>
<organism evidence="1 2">
    <name type="scientific">Aspergillus kawachii</name>
    <name type="common">White koji mold</name>
    <name type="synonym">Aspergillus awamori var. kawachi</name>
    <dbReference type="NCBI Taxonomy" id="1069201"/>
    <lineage>
        <taxon>Eukaryota</taxon>
        <taxon>Fungi</taxon>
        <taxon>Dikarya</taxon>
        <taxon>Ascomycota</taxon>
        <taxon>Pezizomycotina</taxon>
        <taxon>Eurotiomycetes</taxon>
        <taxon>Eurotiomycetidae</taxon>
        <taxon>Eurotiales</taxon>
        <taxon>Aspergillaceae</taxon>
        <taxon>Aspergillus</taxon>
        <taxon>Aspergillus subgen. Circumdati</taxon>
    </lineage>
</organism>
<dbReference type="Proteomes" id="UP000075230">
    <property type="component" value="Unassembled WGS sequence"/>
</dbReference>
<dbReference type="AlphaFoldDB" id="A0A146FFZ2"/>
<proteinExistence type="predicted"/>